<evidence type="ECO:0000313" key="7">
    <source>
        <dbReference type="Proteomes" id="UP001424459"/>
    </source>
</evidence>
<dbReference type="EMBL" id="BAABBR010000001">
    <property type="protein sequence ID" value="GAA4037427.1"/>
    <property type="molecule type" value="Genomic_DNA"/>
</dbReference>
<comment type="caution">
    <text evidence="6">The sequence shown here is derived from an EMBL/GenBank/DDBJ whole genome shotgun (WGS) entry which is preliminary data.</text>
</comment>
<accession>A0ABP7U819</accession>
<comment type="subcellular location">
    <subcellularLocation>
        <location evidence="1">Membrane</location>
        <topology evidence="1">Multi-pass membrane protein</topology>
    </subcellularLocation>
</comment>
<dbReference type="Gene3D" id="1.20.120.1630">
    <property type="match status" value="1"/>
</dbReference>
<organism evidence="6 7">
    <name type="scientific">Sphingomonas rosea</name>
    <dbReference type="NCBI Taxonomy" id="335605"/>
    <lineage>
        <taxon>Bacteria</taxon>
        <taxon>Pseudomonadati</taxon>
        <taxon>Pseudomonadota</taxon>
        <taxon>Alphaproteobacteria</taxon>
        <taxon>Sphingomonadales</taxon>
        <taxon>Sphingomonadaceae</taxon>
        <taxon>Sphingomonas</taxon>
    </lineage>
</organism>
<sequence>MTPMWPHYAILFFVLFQRLSELVIARANTARLLAMGAYEHAPGHYPLIVAVHAGWLASLFWLAPGQSIHWWLFGIFLLLQAGRLWVLRTLGPRWTTRIIVLPGAPLVTGGPFRFVRHPNYLVVIGEIAVLPLVFGLWQVALIFSLLNAIVLTIRIRAEMGALGG</sequence>
<dbReference type="Proteomes" id="UP001424459">
    <property type="component" value="Unassembled WGS sequence"/>
</dbReference>
<proteinExistence type="predicted"/>
<feature type="transmembrane region" description="Helical" evidence="5">
    <location>
        <begin position="68"/>
        <end position="86"/>
    </location>
</feature>
<evidence type="ECO:0000256" key="4">
    <source>
        <dbReference type="ARBA" id="ARBA00023136"/>
    </source>
</evidence>
<name>A0ABP7U819_9SPHN</name>
<keyword evidence="4 5" id="KW-0472">Membrane</keyword>
<keyword evidence="3 5" id="KW-1133">Transmembrane helix</keyword>
<evidence type="ECO:0000256" key="1">
    <source>
        <dbReference type="ARBA" id="ARBA00004141"/>
    </source>
</evidence>
<evidence type="ECO:0000256" key="2">
    <source>
        <dbReference type="ARBA" id="ARBA00022692"/>
    </source>
</evidence>
<keyword evidence="2 5" id="KW-0812">Transmembrane</keyword>
<protein>
    <submittedName>
        <fullName evidence="6">Isoprenylcysteine carboxylmethyltransferase family protein</fullName>
    </submittedName>
</protein>
<feature type="transmembrane region" description="Helical" evidence="5">
    <location>
        <begin position="127"/>
        <end position="150"/>
    </location>
</feature>
<dbReference type="InterPro" id="IPR007269">
    <property type="entry name" value="ICMT_MeTrfase"/>
</dbReference>
<feature type="transmembrane region" description="Helical" evidence="5">
    <location>
        <begin position="98"/>
        <end position="115"/>
    </location>
</feature>
<dbReference type="Pfam" id="PF04140">
    <property type="entry name" value="ICMT"/>
    <property type="match status" value="1"/>
</dbReference>
<evidence type="ECO:0000313" key="6">
    <source>
        <dbReference type="EMBL" id="GAA4037427.1"/>
    </source>
</evidence>
<evidence type="ECO:0000256" key="5">
    <source>
        <dbReference type="SAM" id="Phobius"/>
    </source>
</evidence>
<reference evidence="7" key="1">
    <citation type="journal article" date="2019" name="Int. J. Syst. Evol. Microbiol.">
        <title>The Global Catalogue of Microorganisms (GCM) 10K type strain sequencing project: providing services to taxonomists for standard genome sequencing and annotation.</title>
        <authorList>
            <consortium name="The Broad Institute Genomics Platform"/>
            <consortium name="The Broad Institute Genome Sequencing Center for Infectious Disease"/>
            <person name="Wu L."/>
            <person name="Ma J."/>
        </authorList>
    </citation>
    <scope>NUCLEOTIDE SEQUENCE [LARGE SCALE GENOMIC DNA]</scope>
    <source>
        <strain evidence="7">JCM 17564</strain>
    </source>
</reference>
<gene>
    <name evidence="6" type="ORF">GCM10022281_17620</name>
</gene>
<evidence type="ECO:0000256" key="3">
    <source>
        <dbReference type="ARBA" id="ARBA00022989"/>
    </source>
</evidence>
<feature type="transmembrane region" description="Helical" evidence="5">
    <location>
        <begin position="45"/>
        <end position="62"/>
    </location>
</feature>
<keyword evidence="7" id="KW-1185">Reference proteome</keyword>